<dbReference type="InterPro" id="IPR020846">
    <property type="entry name" value="MFS_dom"/>
</dbReference>
<dbReference type="PANTHER" id="PTHR23511">
    <property type="entry name" value="SYNAPTIC VESICLE GLYCOPROTEIN 2"/>
    <property type="match status" value="1"/>
</dbReference>
<dbReference type="SUPFAM" id="SSF103473">
    <property type="entry name" value="MFS general substrate transporter"/>
    <property type="match status" value="1"/>
</dbReference>
<dbReference type="PANTHER" id="PTHR23511:SF34">
    <property type="entry name" value="SYNAPTIC VESICLE GLYCOPROTEIN 2"/>
    <property type="match status" value="1"/>
</dbReference>
<dbReference type="Pfam" id="PF07690">
    <property type="entry name" value="MFS_1"/>
    <property type="match status" value="1"/>
</dbReference>
<proteinExistence type="inferred from homology"/>
<dbReference type="Proteomes" id="UP001262754">
    <property type="component" value="Unassembled WGS sequence"/>
</dbReference>
<feature type="domain" description="Major facilitator superfamily (MFS) profile" evidence="8">
    <location>
        <begin position="106"/>
        <end position="510"/>
    </location>
</feature>
<dbReference type="PROSITE" id="PS50850">
    <property type="entry name" value="MFS"/>
    <property type="match status" value="1"/>
</dbReference>
<accession>A0ABU1MVW6</accession>
<dbReference type="Gene3D" id="1.20.1250.20">
    <property type="entry name" value="MFS general substrate transporter like domains"/>
    <property type="match status" value="1"/>
</dbReference>
<evidence type="ECO:0000256" key="7">
    <source>
        <dbReference type="SAM" id="Phobius"/>
    </source>
</evidence>
<organism evidence="9 10">
    <name type="scientific">Caulobacter rhizosphaerae</name>
    <dbReference type="NCBI Taxonomy" id="2010972"/>
    <lineage>
        <taxon>Bacteria</taxon>
        <taxon>Pseudomonadati</taxon>
        <taxon>Pseudomonadota</taxon>
        <taxon>Alphaproteobacteria</taxon>
        <taxon>Caulobacterales</taxon>
        <taxon>Caulobacteraceae</taxon>
        <taxon>Caulobacter</taxon>
    </lineage>
</organism>
<reference evidence="9 10" key="1">
    <citation type="submission" date="2023-07" db="EMBL/GenBank/DDBJ databases">
        <title>Sorghum-associated microbial communities from plants grown in Nebraska, USA.</title>
        <authorList>
            <person name="Schachtman D."/>
        </authorList>
    </citation>
    <scope>NUCLEOTIDE SEQUENCE [LARGE SCALE GENOMIC DNA]</scope>
    <source>
        <strain evidence="9 10">DS2154</strain>
    </source>
</reference>
<keyword evidence="10" id="KW-1185">Reference proteome</keyword>
<keyword evidence="5 7" id="KW-1133">Transmembrane helix</keyword>
<evidence type="ECO:0000256" key="2">
    <source>
        <dbReference type="ARBA" id="ARBA00010992"/>
    </source>
</evidence>
<dbReference type="EMBL" id="JAVDRL010000003">
    <property type="protein sequence ID" value="MDR6530327.1"/>
    <property type="molecule type" value="Genomic_DNA"/>
</dbReference>
<evidence type="ECO:0000256" key="5">
    <source>
        <dbReference type="ARBA" id="ARBA00022989"/>
    </source>
</evidence>
<evidence type="ECO:0000313" key="10">
    <source>
        <dbReference type="Proteomes" id="UP001262754"/>
    </source>
</evidence>
<dbReference type="PROSITE" id="PS00217">
    <property type="entry name" value="SUGAR_TRANSPORT_2"/>
    <property type="match status" value="1"/>
</dbReference>
<dbReference type="InterPro" id="IPR036259">
    <property type="entry name" value="MFS_trans_sf"/>
</dbReference>
<comment type="subcellular location">
    <subcellularLocation>
        <location evidence="1">Membrane</location>
        <topology evidence="1">Multi-pass membrane protein</topology>
    </subcellularLocation>
</comment>
<feature type="transmembrane region" description="Helical" evidence="7">
    <location>
        <begin position="18"/>
        <end position="41"/>
    </location>
</feature>
<feature type="transmembrane region" description="Helical" evidence="7">
    <location>
        <begin position="397"/>
        <end position="417"/>
    </location>
</feature>
<protein>
    <submittedName>
        <fullName evidence="9">MFS transporter</fullName>
    </submittedName>
</protein>
<dbReference type="InterPro" id="IPR011701">
    <property type="entry name" value="MFS"/>
</dbReference>
<sequence length="518" mass="54991">MTAQTPAHHVLADRKRLWAFWLGCLVVTAGVILHVPMYLMGADIGYQLAGMKMDLGMTVGMLIIPPGCALAGWGLLPRRGVDHHLEHTIEVTPPEDAPLSAAHWGLMLVLVVALIIDIMKPASLGFVVPGMIKEYGVTKAMVAWLPFAALTGTVAGSIIWGALADVFGRRASILLSAVMFVGTSICGAMPDFWWNVIMCFMMGAAAGGLLPVVYALLAETMPSKHRGWALVLVGGLGAVGGYLASSGCSAWLQPVFGWRIMWFLNLPTGLILIALSGFIPESAKFLMAIGRLDAAHAVMKRFGSVVREKEDRPEDHHHVLTPPPVERRFMGKTAALSIAAVAWGLVNFGLLLWLPAELVAEGHSVGVSSQLLAKSALIAFPTVFVCAFLYSRWSTKWSMAATIAVSALGVAGVLTIGPGVSPVLPVALMIIGTNGLLAILLPYTAESFPLRIRGRATGWVAACSKSGGLIAQLLGILAAVPPLKVAALMIIAPLALALALVAWFGTETRGRDLRELER</sequence>
<feature type="transmembrane region" description="Helical" evidence="7">
    <location>
        <begin position="53"/>
        <end position="76"/>
    </location>
</feature>
<feature type="transmembrane region" description="Helical" evidence="7">
    <location>
        <begin position="258"/>
        <end position="279"/>
    </location>
</feature>
<feature type="transmembrane region" description="Helical" evidence="7">
    <location>
        <begin position="456"/>
        <end position="479"/>
    </location>
</feature>
<gene>
    <name evidence="9" type="ORF">J2800_001063</name>
</gene>
<feature type="transmembrane region" description="Helical" evidence="7">
    <location>
        <begin position="371"/>
        <end position="390"/>
    </location>
</feature>
<keyword evidence="3" id="KW-0813">Transport</keyword>
<feature type="transmembrane region" description="Helical" evidence="7">
    <location>
        <begin position="140"/>
        <end position="163"/>
    </location>
</feature>
<evidence type="ECO:0000256" key="3">
    <source>
        <dbReference type="ARBA" id="ARBA00022448"/>
    </source>
</evidence>
<feature type="transmembrane region" description="Helical" evidence="7">
    <location>
        <begin position="101"/>
        <end position="119"/>
    </location>
</feature>
<evidence type="ECO:0000259" key="8">
    <source>
        <dbReference type="PROSITE" id="PS50850"/>
    </source>
</evidence>
<dbReference type="RefSeq" id="WP_310029849.1">
    <property type="nucleotide sequence ID" value="NZ_JAVDRL010000003.1"/>
</dbReference>
<feature type="transmembrane region" description="Helical" evidence="7">
    <location>
        <begin position="192"/>
        <end position="217"/>
    </location>
</feature>
<evidence type="ECO:0000256" key="6">
    <source>
        <dbReference type="ARBA" id="ARBA00023136"/>
    </source>
</evidence>
<feature type="transmembrane region" description="Helical" evidence="7">
    <location>
        <begin position="229"/>
        <end position="252"/>
    </location>
</feature>
<dbReference type="InterPro" id="IPR005829">
    <property type="entry name" value="Sugar_transporter_CS"/>
</dbReference>
<comment type="caution">
    <text evidence="9">The sequence shown here is derived from an EMBL/GenBank/DDBJ whole genome shotgun (WGS) entry which is preliminary data.</text>
</comment>
<name>A0ABU1MVW6_9CAUL</name>
<evidence type="ECO:0000256" key="4">
    <source>
        <dbReference type="ARBA" id="ARBA00022692"/>
    </source>
</evidence>
<feature type="transmembrane region" description="Helical" evidence="7">
    <location>
        <begin position="334"/>
        <end position="356"/>
    </location>
</feature>
<feature type="transmembrane region" description="Helical" evidence="7">
    <location>
        <begin position="423"/>
        <end position="444"/>
    </location>
</feature>
<evidence type="ECO:0000313" key="9">
    <source>
        <dbReference type="EMBL" id="MDR6530327.1"/>
    </source>
</evidence>
<evidence type="ECO:0000256" key="1">
    <source>
        <dbReference type="ARBA" id="ARBA00004141"/>
    </source>
</evidence>
<feature type="transmembrane region" description="Helical" evidence="7">
    <location>
        <begin position="485"/>
        <end position="504"/>
    </location>
</feature>
<comment type="similarity">
    <text evidence="2">Belongs to the major facilitator superfamily. Sugar transporter (TC 2.A.1.1) family.</text>
</comment>
<keyword evidence="4 7" id="KW-0812">Transmembrane</keyword>
<keyword evidence="6 7" id="KW-0472">Membrane</keyword>